<sequence length="116" mass="13476">MSQRGSKDNKAQAPVDITNPAFASRCGKRLLKRAAGNRAVPIKEFAYNSVEHSLGIFFNRPHFIDQINKWRDRADSDNVLHDVYDGRMWKEWKQSGFLDDKHALLLTLNVDWFQPF</sequence>
<evidence type="ECO:0000313" key="2">
    <source>
        <dbReference type="Proteomes" id="UP001234581"/>
    </source>
</evidence>
<name>A0AAD7XSQ8_9FUNG</name>
<dbReference type="GeneID" id="83220201"/>
<dbReference type="Proteomes" id="UP001234581">
    <property type="component" value="Unassembled WGS sequence"/>
</dbReference>
<accession>A0AAD7XSQ8</accession>
<gene>
    <name evidence="1" type="ORF">O0I10_012868</name>
</gene>
<dbReference type="RefSeq" id="XP_058336475.1">
    <property type="nucleotide sequence ID" value="XM_058492754.1"/>
</dbReference>
<protein>
    <submittedName>
        <fullName evidence="1">Uncharacterized protein</fullName>
    </submittedName>
</protein>
<evidence type="ECO:0000313" key="1">
    <source>
        <dbReference type="EMBL" id="KAJ8651561.1"/>
    </source>
</evidence>
<organism evidence="1 2">
    <name type="scientific">Lichtheimia ornata</name>
    <dbReference type="NCBI Taxonomy" id="688661"/>
    <lineage>
        <taxon>Eukaryota</taxon>
        <taxon>Fungi</taxon>
        <taxon>Fungi incertae sedis</taxon>
        <taxon>Mucoromycota</taxon>
        <taxon>Mucoromycotina</taxon>
        <taxon>Mucoromycetes</taxon>
        <taxon>Mucorales</taxon>
        <taxon>Lichtheimiaceae</taxon>
        <taxon>Lichtheimia</taxon>
    </lineage>
</organism>
<dbReference type="EMBL" id="JARTCD010000169">
    <property type="protein sequence ID" value="KAJ8651561.1"/>
    <property type="molecule type" value="Genomic_DNA"/>
</dbReference>
<dbReference type="AlphaFoldDB" id="A0AAD7XSQ8"/>
<keyword evidence="2" id="KW-1185">Reference proteome</keyword>
<comment type="caution">
    <text evidence="1">The sequence shown here is derived from an EMBL/GenBank/DDBJ whole genome shotgun (WGS) entry which is preliminary data.</text>
</comment>
<proteinExistence type="predicted"/>
<reference evidence="1 2" key="1">
    <citation type="submission" date="2023-03" db="EMBL/GenBank/DDBJ databases">
        <title>Genome sequence of Lichtheimia ornata CBS 291.66.</title>
        <authorList>
            <person name="Mohabir J.T."/>
            <person name="Shea T.P."/>
            <person name="Kurbessoian T."/>
            <person name="Berby B."/>
            <person name="Fontaine J."/>
            <person name="Livny J."/>
            <person name="Gnirke A."/>
            <person name="Stajich J.E."/>
            <person name="Cuomo C.A."/>
        </authorList>
    </citation>
    <scope>NUCLEOTIDE SEQUENCE [LARGE SCALE GENOMIC DNA]</scope>
    <source>
        <strain evidence="1">CBS 291.66</strain>
    </source>
</reference>